<dbReference type="SUPFAM" id="SSF51445">
    <property type="entry name" value="(Trans)glycosidases"/>
    <property type="match status" value="1"/>
</dbReference>
<dbReference type="InterPro" id="IPR017853">
    <property type="entry name" value="GH"/>
</dbReference>
<dbReference type="PANTHER" id="PTHR34135:SF2">
    <property type="entry name" value="LYSOZYME"/>
    <property type="match status" value="1"/>
</dbReference>
<dbReference type="RefSeq" id="WP_120783852.1">
    <property type="nucleotide sequence ID" value="NZ_CP032626.1"/>
</dbReference>
<dbReference type="PANTHER" id="PTHR34135">
    <property type="entry name" value="LYSOZYME"/>
    <property type="match status" value="1"/>
</dbReference>
<protein>
    <recommendedName>
        <fullName evidence="4">Glycosyl hydrolase family 25</fullName>
    </recommendedName>
</protein>
<gene>
    <name evidence="2" type="ORF">D7I45_00530</name>
</gene>
<dbReference type="GO" id="GO:0003796">
    <property type="term" value="F:lysozyme activity"/>
    <property type="evidence" value="ECO:0007669"/>
    <property type="project" value="InterPro"/>
</dbReference>
<dbReference type="KEGG" id="abom:D7I45_00530"/>
<dbReference type="Gene3D" id="3.20.20.80">
    <property type="entry name" value="Glycosidases"/>
    <property type="match status" value="1"/>
</dbReference>
<dbReference type="EMBL" id="CP032626">
    <property type="protein sequence ID" value="AYF92078.1"/>
    <property type="molecule type" value="Genomic_DNA"/>
</dbReference>
<organism evidence="2 3">
    <name type="scientific">Apilactobacillus bombintestini</name>
    <dbReference type="NCBI Taxonomy" id="2419772"/>
    <lineage>
        <taxon>Bacteria</taxon>
        <taxon>Bacillati</taxon>
        <taxon>Bacillota</taxon>
        <taxon>Bacilli</taxon>
        <taxon>Lactobacillales</taxon>
        <taxon>Lactobacillaceae</taxon>
        <taxon>Apilactobacillus</taxon>
    </lineage>
</organism>
<accession>A0A387AR21</accession>
<name>A0A387AR21_9LACO</name>
<evidence type="ECO:0008006" key="4">
    <source>
        <dbReference type="Google" id="ProtNLM"/>
    </source>
</evidence>
<dbReference type="GO" id="GO:0009253">
    <property type="term" value="P:peptidoglycan catabolic process"/>
    <property type="evidence" value="ECO:0007669"/>
    <property type="project" value="InterPro"/>
</dbReference>
<dbReference type="AlphaFoldDB" id="A0A387AR21"/>
<reference evidence="2 3" key="1">
    <citation type="submission" date="2018-09" db="EMBL/GenBank/DDBJ databases">
        <title>Genome sequencing of strain BHWM-4.</title>
        <authorList>
            <person name="Heo J."/>
            <person name="Kim S.-J."/>
            <person name="Kwon S.-W."/>
        </authorList>
    </citation>
    <scope>NUCLEOTIDE SEQUENCE [LARGE SCALE GENOMIC DNA]</scope>
    <source>
        <strain evidence="2 3">BHWM-4</strain>
    </source>
</reference>
<dbReference type="Pfam" id="PF01183">
    <property type="entry name" value="Glyco_hydro_25"/>
    <property type="match status" value="1"/>
</dbReference>
<proteinExistence type="inferred from homology"/>
<keyword evidence="3" id="KW-1185">Reference proteome</keyword>
<dbReference type="InterPro" id="IPR002053">
    <property type="entry name" value="Glyco_hydro_25"/>
</dbReference>
<dbReference type="GO" id="GO:0016052">
    <property type="term" value="P:carbohydrate catabolic process"/>
    <property type="evidence" value="ECO:0007669"/>
    <property type="project" value="TreeGrafter"/>
</dbReference>
<dbReference type="OrthoDB" id="9802228at2"/>
<sequence>MNEGLKMYGNKYIKHLLYSAALGSTLLVAFAGMSKPAHSQVKSYTPVAYDISEFQGHLTRQQVLNLKKEVKFVILRVQDGQYHDRQVNNNIRLMQRYGVPYGVYSYSRYTNSSQAAVEARRLHRLAPRARFYVNDFETSYTRRKEYAANAWAKQMKRLAGGNPVVLYGSKSMLDSFQPSTLGSYNNVWLADYTNYMPNPRYQYDLWQYTDRYPSNALGESLDADVIPIGGRDVSYWTGARRYHKKRPAKRRVKRMPKKQVKKVAYRVSHKKRTYRHVKLHKVVKKPTVKKIKYRYRAPKYKRLTYKVKKSRRYYNLKRKKRGTYRKYATKRRRVKRTTYKKAKKTYKKRNYAKKRHYKYHVRKRTYGKKKSYKYRSKKTRRRYRVKKTARVYHKKTMKYRRHYRAKKHYRYQKLTYKYRYHTKRSYKTRYHYYHA</sequence>
<evidence type="ECO:0000256" key="1">
    <source>
        <dbReference type="ARBA" id="ARBA00010646"/>
    </source>
</evidence>
<evidence type="ECO:0000313" key="2">
    <source>
        <dbReference type="EMBL" id="AYF92078.1"/>
    </source>
</evidence>
<dbReference type="GO" id="GO:0016998">
    <property type="term" value="P:cell wall macromolecule catabolic process"/>
    <property type="evidence" value="ECO:0007669"/>
    <property type="project" value="InterPro"/>
</dbReference>
<evidence type="ECO:0000313" key="3">
    <source>
        <dbReference type="Proteomes" id="UP000272003"/>
    </source>
</evidence>
<dbReference type="Proteomes" id="UP000272003">
    <property type="component" value="Chromosome"/>
</dbReference>
<dbReference type="PROSITE" id="PS51904">
    <property type="entry name" value="GLYCOSYL_HYDROL_F25_2"/>
    <property type="match status" value="1"/>
</dbReference>
<comment type="similarity">
    <text evidence="1">Belongs to the glycosyl hydrolase 25 family.</text>
</comment>